<dbReference type="SMART" id="SM00471">
    <property type="entry name" value="HDc"/>
    <property type="match status" value="1"/>
</dbReference>
<dbReference type="Pfam" id="PF13487">
    <property type="entry name" value="HD_5"/>
    <property type="match status" value="1"/>
</dbReference>
<dbReference type="SUPFAM" id="SSF109604">
    <property type="entry name" value="HD-domain/PDEase-like"/>
    <property type="match status" value="1"/>
</dbReference>
<dbReference type="PANTHER" id="PTHR43155:SF2">
    <property type="entry name" value="CYCLIC DI-GMP PHOSPHODIESTERASE PA4108"/>
    <property type="match status" value="1"/>
</dbReference>
<dbReference type="PROSITE" id="PS51832">
    <property type="entry name" value="HD_GYP"/>
    <property type="match status" value="1"/>
</dbReference>
<reference evidence="2 3" key="1">
    <citation type="submission" date="2023-06" db="EMBL/GenBank/DDBJ databases">
        <title>Sporosarcina sp. nov., isolated from Korean traditional fermented seafood 'Jeotgal'.</title>
        <authorList>
            <person name="Yang A.-I."/>
            <person name="Shin N.-R."/>
        </authorList>
    </citation>
    <scope>NUCLEOTIDE SEQUENCE [LARGE SCALE GENOMIC DNA]</scope>
    <source>
        <strain evidence="2 3">KCTC3840</strain>
    </source>
</reference>
<dbReference type="InterPro" id="IPR037522">
    <property type="entry name" value="HD_GYP_dom"/>
</dbReference>
<evidence type="ECO:0000313" key="3">
    <source>
        <dbReference type="Proteomes" id="UP001280629"/>
    </source>
</evidence>
<dbReference type="EMBL" id="JAUBDH010000011">
    <property type="protein sequence ID" value="MDW0111260.1"/>
    <property type="molecule type" value="Genomic_DNA"/>
</dbReference>
<evidence type="ECO:0000259" key="1">
    <source>
        <dbReference type="PROSITE" id="PS51832"/>
    </source>
</evidence>
<organism evidence="2 3">
    <name type="scientific">Sporosarcina aquimarina</name>
    <dbReference type="NCBI Taxonomy" id="114975"/>
    <lineage>
        <taxon>Bacteria</taxon>
        <taxon>Bacillati</taxon>
        <taxon>Bacillota</taxon>
        <taxon>Bacilli</taxon>
        <taxon>Bacillales</taxon>
        <taxon>Caryophanaceae</taxon>
        <taxon>Sporosarcina</taxon>
    </lineage>
</organism>
<evidence type="ECO:0000313" key="2">
    <source>
        <dbReference type="EMBL" id="MDW0111260.1"/>
    </source>
</evidence>
<dbReference type="PANTHER" id="PTHR43155">
    <property type="entry name" value="CYCLIC DI-GMP PHOSPHODIESTERASE PA4108-RELATED"/>
    <property type="match status" value="1"/>
</dbReference>
<dbReference type="InterPro" id="IPR003607">
    <property type="entry name" value="HD/PDEase_dom"/>
</dbReference>
<comment type="caution">
    <text evidence="2">The sequence shown here is derived from an EMBL/GenBank/DDBJ whole genome shotgun (WGS) entry which is preliminary data.</text>
</comment>
<proteinExistence type="predicted"/>
<feature type="domain" description="HD-GYP" evidence="1">
    <location>
        <begin position="131"/>
        <end position="326"/>
    </location>
</feature>
<dbReference type="CDD" id="cd00077">
    <property type="entry name" value="HDc"/>
    <property type="match status" value="1"/>
</dbReference>
<sequence length="371" mass="41825">MENFRSLNDLRPGTTVAEDIYANTVFPILRKGTILEMEHIETLYLFNIKQVKVEDRIVSRVQTDQQSAIDSDTIKSDVDQILNENVSRTVDIQTMYIKAVNQYKKEFSSWRSGMKLDIAKVRLIIMPLLETFMTHKNSLVILNEYSNRKDYLYHHAVSVGIVTAVLANELGYPKGTTLQLGLAGTLADCGMAKVNPVLLEKAAFLTNNEFIEVKKHPIYSFQMIQDSSLLRQEMKLAVLQHHERLDGSGYPRGDKSEKISPLSQILAVADVFHAMTCERVYRAKESLYRVVEMLKEEDFGKFDIDVLNILSELIGTPAAGDKVLLTNGESGEVTTINHKTPLRPSIKLKSNGEVVDLTTDYSIAIEKLVVK</sequence>
<keyword evidence="3" id="KW-1185">Reference proteome</keyword>
<dbReference type="EC" id="3.1.4.-" evidence="2"/>
<keyword evidence="2" id="KW-0378">Hydrolase</keyword>
<gene>
    <name evidence="2" type="ORF">QT716_14645</name>
</gene>
<accession>A0ABU4G2Q5</accession>
<name>A0ABU4G2Q5_9BACL</name>
<dbReference type="Proteomes" id="UP001280629">
    <property type="component" value="Unassembled WGS sequence"/>
</dbReference>
<dbReference type="Gene3D" id="1.10.3210.10">
    <property type="entry name" value="Hypothetical protein af1432"/>
    <property type="match status" value="1"/>
</dbReference>
<dbReference type="GO" id="GO:0016787">
    <property type="term" value="F:hydrolase activity"/>
    <property type="evidence" value="ECO:0007669"/>
    <property type="project" value="UniProtKB-KW"/>
</dbReference>
<dbReference type="RefSeq" id="WP_317936897.1">
    <property type="nucleotide sequence ID" value="NZ_JAUBDH010000011.1"/>
</dbReference>
<protein>
    <submittedName>
        <fullName evidence="2">HD-GYP domain-containing protein</fullName>
        <ecNumber evidence="2">3.1.4.-</ecNumber>
    </submittedName>
</protein>